<evidence type="ECO:0000313" key="15">
    <source>
        <dbReference type="Proteomes" id="UP000001554"/>
    </source>
</evidence>
<dbReference type="OrthoDB" id="1103324at2759"/>
<keyword evidence="5 13" id="KW-0349">Heme</keyword>
<dbReference type="GO" id="GO:0008395">
    <property type="term" value="F:steroid hydroxylase activity"/>
    <property type="evidence" value="ECO:0000318"/>
    <property type="project" value="GO_Central"/>
</dbReference>
<feature type="binding site" description="axial binding residue" evidence="13">
    <location>
        <position position="445"/>
    </location>
    <ligand>
        <name>heme</name>
        <dbReference type="ChEBI" id="CHEBI:30413"/>
    </ligand>
    <ligandPart>
        <name>Fe</name>
        <dbReference type="ChEBI" id="CHEBI:18248"/>
    </ligandPart>
</feature>
<keyword evidence="7" id="KW-0256">Endoplasmic reticulum</keyword>
<dbReference type="InterPro" id="IPR002401">
    <property type="entry name" value="Cyt_P450_E_grp-I"/>
</dbReference>
<evidence type="ECO:0000256" key="6">
    <source>
        <dbReference type="ARBA" id="ARBA00022723"/>
    </source>
</evidence>
<dbReference type="GO" id="GO:0005737">
    <property type="term" value="C:cytoplasm"/>
    <property type="evidence" value="ECO:0000318"/>
    <property type="project" value="GO_Central"/>
</dbReference>
<reference evidence="15" key="1">
    <citation type="journal article" date="2020" name="Nat. Ecol. Evol.">
        <title>Deeply conserved synteny resolves early events in vertebrate evolution.</title>
        <authorList>
            <person name="Simakov O."/>
            <person name="Marletaz F."/>
            <person name="Yue J.X."/>
            <person name="O'Connell B."/>
            <person name="Jenkins J."/>
            <person name="Brandt A."/>
            <person name="Calef R."/>
            <person name="Tung C.H."/>
            <person name="Huang T.K."/>
            <person name="Schmutz J."/>
            <person name="Satoh N."/>
            <person name="Yu J.K."/>
            <person name="Putnam N.H."/>
            <person name="Green R.E."/>
            <person name="Rokhsar D.S."/>
        </authorList>
    </citation>
    <scope>NUCLEOTIDE SEQUENCE [LARGE SCALE GENOMIC DNA]</scope>
    <source>
        <strain evidence="15">S238N-H82</strain>
    </source>
</reference>
<evidence type="ECO:0000256" key="8">
    <source>
        <dbReference type="ARBA" id="ARBA00022848"/>
    </source>
</evidence>
<dbReference type="Pfam" id="PF00067">
    <property type="entry name" value="p450"/>
    <property type="match status" value="1"/>
</dbReference>
<organism evidence="15 16">
    <name type="scientific">Branchiostoma floridae</name>
    <name type="common">Florida lancelet</name>
    <name type="synonym">Amphioxus</name>
    <dbReference type="NCBI Taxonomy" id="7739"/>
    <lineage>
        <taxon>Eukaryota</taxon>
        <taxon>Metazoa</taxon>
        <taxon>Chordata</taxon>
        <taxon>Cephalochordata</taxon>
        <taxon>Leptocardii</taxon>
        <taxon>Amphioxiformes</taxon>
        <taxon>Branchiostomatidae</taxon>
        <taxon>Branchiostoma</taxon>
    </lineage>
</organism>
<dbReference type="GO" id="GO:0006082">
    <property type="term" value="P:organic acid metabolic process"/>
    <property type="evidence" value="ECO:0000318"/>
    <property type="project" value="GO_Central"/>
</dbReference>
<evidence type="ECO:0000256" key="7">
    <source>
        <dbReference type="ARBA" id="ARBA00022824"/>
    </source>
</evidence>
<comment type="similarity">
    <text evidence="4">Belongs to the cytochrome P450 family.</text>
</comment>
<reference evidence="16" key="2">
    <citation type="submission" date="2025-08" db="UniProtKB">
        <authorList>
            <consortium name="RefSeq"/>
        </authorList>
    </citation>
    <scope>IDENTIFICATION</scope>
    <source>
        <strain evidence="16">S238N-H82</strain>
        <tissue evidence="16">Testes</tissue>
    </source>
</reference>
<dbReference type="SUPFAM" id="SSF48264">
    <property type="entry name" value="Cytochrome P450"/>
    <property type="match status" value="1"/>
</dbReference>
<evidence type="ECO:0000256" key="11">
    <source>
        <dbReference type="ARBA" id="ARBA00023033"/>
    </source>
</evidence>
<comment type="cofactor">
    <cofactor evidence="1 13">
        <name>heme</name>
        <dbReference type="ChEBI" id="CHEBI:30413"/>
    </cofactor>
</comment>
<dbReference type="GO" id="GO:0005789">
    <property type="term" value="C:endoplasmic reticulum membrane"/>
    <property type="evidence" value="ECO:0007669"/>
    <property type="project" value="UniProtKB-SubCell"/>
</dbReference>
<dbReference type="AlphaFoldDB" id="A0A9J7NDQ5"/>
<evidence type="ECO:0000256" key="9">
    <source>
        <dbReference type="ARBA" id="ARBA00023002"/>
    </source>
</evidence>
<accession>A0A9J7NDQ5</accession>
<dbReference type="GeneID" id="118432366"/>
<comment type="subcellular location">
    <subcellularLocation>
        <location evidence="3">Endoplasmic reticulum membrane</location>
        <topology evidence="3">Peripheral membrane protein</topology>
    </subcellularLocation>
    <subcellularLocation>
        <location evidence="2">Microsome membrane</location>
        <topology evidence="2">Peripheral membrane protein</topology>
    </subcellularLocation>
</comment>
<dbReference type="PANTHER" id="PTHR24300:SF404">
    <property type="entry name" value="CYTOCHROME P450 2D6-LIKE"/>
    <property type="match status" value="1"/>
</dbReference>
<keyword evidence="8" id="KW-0492">Microsome</keyword>
<keyword evidence="11" id="KW-0503">Monooxygenase</keyword>
<evidence type="ECO:0000256" key="12">
    <source>
        <dbReference type="ARBA" id="ARBA00023136"/>
    </source>
</evidence>
<evidence type="ECO:0000256" key="13">
    <source>
        <dbReference type="PIRSR" id="PIRSR602401-1"/>
    </source>
</evidence>
<evidence type="ECO:0000256" key="1">
    <source>
        <dbReference type="ARBA" id="ARBA00001971"/>
    </source>
</evidence>
<dbReference type="GO" id="GO:0008202">
    <property type="term" value="P:steroid metabolic process"/>
    <property type="evidence" value="ECO:0000318"/>
    <property type="project" value="GO_Central"/>
</dbReference>
<keyword evidence="14" id="KW-1133">Transmembrane helix</keyword>
<feature type="transmembrane region" description="Helical" evidence="14">
    <location>
        <begin position="12"/>
        <end position="35"/>
    </location>
</feature>
<dbReference type="GO" id="GO:0006805">
    <property type="term" value="P:xenobiotic metabolic process"/>
    <property type="evidence" value="ECO:0000318"/>
    <property type="project" value="GO_Central"/>
</dbReference>
<dbReference type="KEGG" id="bfo:118432366"/>
<keyword evidence="9" id="KW-0560">Oxidoreductase</keyword>
<evidence type="ECO:0000313" key="16">
    <source>
        <dbReference type="RefSeq" id="XP_035699796.1"/>
    </source>
</evidence>
<dbReference type="Gene3D" id="1.10.630.10">
    <property type="entry name" value="Cytochrome P450"/>
    <property type="match status" value="1"/>
</dbReference>
<keyword evidence="15" id="KW-1185">Reference proteome</keyword>
<evidence type="ECO:0000256" key="2">
    <source>
        <dbReference type="ARBA" id="ARBA00004174"/>
    </source>
</evidence>
<dbReference type="FunFam" id="1.10.630.10:FF:000238">
    <property type="entry name" value="Cytochrome P450 2A6"/>
    <property type="match status" value="1"/>
</dbReference>
<dbReference type="PANTHER" id="PTHR24300">
    <property type="entry name" value="CYTOCHROME P450 508A4-RELATED"/>
    <property type="match status" value="1"/>
</dbReference>
<keyword evidence="6 13" id="KW-0479">Metal-binding</keyword>
<dbReference type="GO" id="GO:0005506">
    <property type="term" value="F:iron ion binding"/>
    <property type="evidence" value="ECO:0007669"/>
    <property type="project" value="InterPro"/>
</dbReference>
<dbReference type="GO" id="GO:0020037">
    <property type="term" value="F:heme binding"/>
    <property type="evidence" value="ECO:0000318"/>
    <property type="project" value="GO_Central"/>
</dbReference>
<dbReference type="InterPro" id="IPR036396">
    <property type="entry name" value="Cyt_P450_sf"/>
</dbReference>
<evidence type="ECO:0000256" key="14">
    <source>
        <dbReference type="SAM" id="Phobius"/>
    </source>
</evidence>
<dbReference type="GO" id="GO:0016712">
    <property type="term" value="F:oxidoreductase activity, acting on paired donors, with incorporation or reduction of molecular oxygen, reduced flavin or flavoprotein as one donor, and incorporation of one atom of oxygen"/>
    <property type="evidence" value="ECO:0000318"/>
    <property type="project" value="GO_Central"/>
</dbReference>
<evidence type="ECO:0000256" key="3">
    <source>
        <dbReference type="ARBA" id="ARBA00004406"/>
    </source>
</evidence>
<evidence type="ECO:0000256" key="10">
    <source>
        <dbReference type="ARBA" id="ARBA00023004"/>
    </source>
</evidence>
<dbReference type="RefSeq" id="XP_035699796.1">
    <property type="nucleotide sequence ID" value="XM_035843903.1"/>
</dbReference>
<evidence type="ECO:0000256" key="4">
    <source>
        <dbReference type="ARBA" id="ARBA00010617"/>
    </source>
</evidence>
<sequence length="500" mass="56363">MAQVYTLLEPFPFTILDVSTLLVFLVTFGLAVRFLRGKRPENLPPLVPGGWPLVHHLPTLFKKDFRLQVDQWAREFGEIYRVNIFGKEIYVVSGYTALKETMEKDEISTRTDPKLGATLGGHDILMAPYGEVFKERRRFAASVFRRLGVKMGRGSIQDQIQEEATSICGKICGYNKKPFDISSDLTTATGNVICALVFGKRFDYGDTRFQHLLTTMENLGAEVARWEFPFITYIPGLQDPIAGTRFYSKKLQQFIREEVDQHRLKLDPENPRDFIDYCLLQLAQQDGEGTWLKEENVVYIIQSLFMAGTDTTAATLTWALLYMVLYPDAQQKVQAELDSVLGATKPSLAHRDQLPYTTATIMEVERIRHIGPILFGRLATGTTRLRGYDIAEETFLLLNLRSVHMDPAAWPNPDVFDPSRFLDADGKVVNNPDSFLPFAAGRRNCLGEQLAKMELFLLFSTILQHFALKLPVGAPTPSTTGIFKSLSMGPAPFKLCAVSR</sequence>
<dbReference type="PRINTS" id="PR00463">
    <property type="entry name" value="EP450I"/>
</dbReference>
<keyword evidence="12 14" id="KW-0472">Membrane</keyword>
<keyword evidence="10 13" id="KW-0408">Iron</keyword>
<proteinExistence type="inferred from homology"/>
<name>A0A9J7NDQ5_BRAFL</name>
<evidence type="ECO:0000256" key="5">
    <source>
        <dbReference type="ARBA" id="ARBA00022617"/>
    </source>
</evidence>
<dbReference type="Proteomes" id="UP000001554">
    <property type="component" value="Chromosome 15"/>
</dbReference>
<protein>
    <submittedName>
        <fullName evidence="16">Cytochrome P450 2J6-like</fullName>
    </submittedName>
</protein>
<dbReference type="InterPro" id="IPR001128">
    <property type="entry name" value="Cyt_P450"/>
</dbReference>
<dbReference type="OMA" id="WKIKGGD"/>
<dbReference type="InterPro" id="IPR050182">
    <property type="entry name" value="Cytochrome_P450_fam2"/>
</dbReference>
<keyword evidence="14" id="KW-0812">Transmembrane</keyword>
<gene>
    <name evidence="16" type="primary">LOC118432366</name>
</gene>
<dbReference type="PRINTS" id="PR00385">
    <property type="entry name" value="P450"/>
</dbReference>